<organism evidence="1 2">
    <name type="scientific">Crocosphaera chwakensis CCY0110</name>
    <dbReference type="NCBI Taxonomy" id="391612"/>
    <lineage>
        <taxon>Bacteria</taxon>
        <taxon>Bacillati</taxon>
        <taxon>Cyanobacteriota</taxon>
        <taxon>Cyanophyceae</taxon>
        <taxon>Oscillatoriophycideae</taxon>
        <taxon>Chroococcales</taxon>
        <taxon>Aphanothecaceae</taxon>
        <taxon>Crocosphaera</taxon>
        <taxon>Crocosphaera chwakensis</taxon>
    </lineage>
</organism>
<dbReference type="RefSeq" id="WP_008277207.1">
    <property type="nucleotide sequence ID" value="NZ_AAXW01000039.1"/>
</dbReference>
<dbReference type="InterPro" id="IPR011009">
    <property type="entry name" value="Kinase-like_dom_sf"/>
</dbReference>
<name>A3IV01_9CHRO</name>
<evidence type="ECO:0000313" key="2">
    <source>
        <dbReference type="Proteomes" id="UP000003781"/>
    </source>
</evidence>
<keyword evidence="2" id="KW-1185">Reference proteome</keyword>
<accession>A3IV01</accession>
<comment type="caution">
    <text evidence="1">The sequence shown here is derived from an EMBL/GenBank/DDBJ whole genome shotgun (WGS) entry which is preliminary data.</text>
</comment>
<dbReference type="SUPFAM" id="SSF56112">
    <property type="entry name" value="Protein kinase-like (PK-like)"/>
    <property type="match status" value="1"/>
</dbReference>
<sequence length="162" mass="18903">MDGAISDTQRTPQQAYQLGLLMAQLHQHSSRWKLPSNFERPLYDANHFYASLSKLNSNEQIRPIDFALCGFGYYLYDVASALQYLTSSIRFSFLEGYNTIRQLPENYIEIVEAFFILAVIDVFSNHVSNPKEHEWLAESVSYVCENHVSRFLRDEPFLFNLY</sequence>
<protein>
    <recommendedName>
        <fullName evidence="3">Aminoglycoside phosphotransferase domain-containing protein</fullName>
    </recommendedName>
</protein>
<proteinExistence type="predicted"/>
<reference evidence="1 2" key="1">
    <citation type="submission" date="2007-03" db="EMBL/GenBank/DDBJ databases">
        <authorList>
            <person name="Stal L."/>
            <person name="Ferriera S."/>
            <person name="Johnson J."/>
            <person name="Kravitz S."/>
            <person name="Beeson K."/>
            <person name="Sutton G."/>
            <person name="Rogers Y.-H."/>
            <person name="Friedman R."/>
            <person name="Frazier M."/>
            <person name="Venter J.C."/>
        </authorList>
    </citation>
    <scope>NUCLEOTIDE SEQUENCE [LARGE SCALE GENOMIC DNA]</scope>
    <source>
        <strain evidence="1 2">CCY0110</strain>
    </source>
</reference>
<evidence type="ECO:0000313" key="1">
    <source>
        <dbReference type="EMBL" id="EAZ89655.1"/>
    </source>
</evidence>
<dbReference type="EMBL" id="AAXW01000039">
    <property type="protein sequence ID" value="EAZ89655.1"/>
    <property type="molecule type" value="Genomic_DNA"/>
</dbReference>
<dbReference type="Proteomes" id="UP000003781">
    <property type="component" value="Unassembled WGS sequence"/>
</dbReference>
<dbReference type="AlphaFoldDB" id="A3IV01"/>
<evidence type="ECO:0008006" key="3">
    <source>
        <dbReference type="Google" id="ProtNLM"/>
    </source>
</evidence>
<gene>
    <name evidence="1" type="ORF">CY0110_11092</name>
</gene>
<dbReference type="Gene3D" id="3.90.1200.10">
    <property type="match status" value="1"/>
</dbReference>